<reference evidence="14" key="1">
    <citation type="submission" date="2010-03" db="EMBL/GenBank/DDBJ databases">
        <title>The complete mitochondrial genome of Paegniodes cupulatus (Insecta:Ephemeroptera).</title>
        <authorList>
            <person name="Wang Y."/>
            <person name="Zhou C."/>
        </authorList>
    </citation>
    <scope>NUCLEOTIDE SEQUENCE</scope>
</reference>
<keyword evidence="8 13" id="KW-1133">Transmembrane helix</keyword>
<evidence type="ECO:0000256" key="1">
    <source>
        <dbReference type="ARBA" id="ARBA00004304"/>
    </source>
</evidence>
<evidence type="ECO:0000256" key="8">
    <source>
        <dbReference type="ARBA" id="ARBA00022989"/>
    </source>
</evidence>
<dbReference type="GO" id="GO:0045259">
    <property type="term" value="C:proton-transporting ATP synthase complex"/>
    <property type="evidence" value="ECO:0007669"/>
    <property type="project" value="UniProtKB-KW"/>
</dbReference>
<keyword evidence="10 12" id="KW-0496">Mitochondrion</keyword>
<evidence type="ECO:0000256" key="9">
    <source>
        <dbReference type="ARBA" id="ARBA00023065"/>
    </source>
</evidence>
<evidence type="ECO:0000256" key="12">
    <source>
        <dbReference type="RuleBase" id="RU003661"/>
    </source>
</evidence>
<evidence type="ECO:0000256" key="7">
    <source>
        <dbReference type="ARBA" id="ARBA00022781"/>
    </source>
</evidence>
<keyword evidence="5 12" id="KW-0138">CF(0)</keyword>
<comment type="similarity">
    <text evidence="2 12">Belongs to the ATPase protein 8 family.</text>
</comment>
<dbReference type="AlphaFoldDB" id="X1W3E1"/>
<comment type="subcellular location">
    <subcellularLocation>
        <location evidence="1 12">Mitochondrion membrane</location>
        <topology evidence="1 12">Single-pass membrane protein</topology>
    </subcellularLocation>
</comment>
<dbReference type="Pfam" id="PF00895">
    <property type="entry name" value="ATP-synt_8"/>
    <property type="match status" value="1"/>
</dbReference>
<keyword evidence="9 12" id="KW-0406">Ion transport</keyword>
<evidence type="ECO:0000256" key="2">
    <source>
        <dbReference type="ARBA" id="ARBA00008892"/>
    </source>
</evidence>
<keyword evidence="4 12" id="KW-0813">Transport</keyword>
<name>X1W3E1_9INSE</name>
<dbReference type="GO" id="GO:0015078">
    <property type="term" value="F:proton transmembrane transporter activity"/>
    <property type="evidence" value="ECO:0007669"/>
    <property type="project" value="InterPro"/>
</dbReference>
<keyword evidence="7 12" id="KW-0375">Hydrogen ion transport</keyword>
<dbReference type="InterPro" id="IPR001421">
    <property type="entry name" value="ATP8_metazoa"/>
</dbReference>
<evidence type="ECO:0000256" key="13">
    <source>
        <dbReference type="SAM" id="Phobius"/>
    </source>
</evidence>
<sequence>MPQMAPLSWLTLFIVFSGTLILFNLVNYFLYTPFAPDSSSASTYKASPFNWKW</sequence>
<feature type="transmembrane region" description="Helical" evidence="13">
    <location>
        <begin position="7"/>
        <end position="30"/>
    </location>
</feature>
<evidence type="ECO:0000256" key="5">
    <source>
        <dbReference type="ARBA" id="ARBA00022547"/>
    </source>
</evidence>
<geneLocation type="mitochondrion" evidence="14"/>
<evidence type="ECO:0000256" key="10">
    <source>
        <dbReference type="ARBA" id="ARBA00023128"/>
    </source>
</evidence>
<gene>
    <name evidence="14" type="primary">atp8</name>
</gene>
<accession>X1W3E1</accession>
<keyword evidence="11 13" id="KW-0472">Membrane</keyword>
<evidence type="ECO:0000256" key="6">
    <source>
        <dbReference type="ARBA" id="ARBA00022692"/>
    </source>
</evidence>
<dbReference type="EMBL" id="HM004123">
    <property type="protein sequence ID" value="ADE05854.1"/>
    <property type="molecule type" value="Genomic_DNA"/>
</dbReference>
<evidence type="ECO:0000313" key="14">
    <source>
        <dbReference type="EMBL" id="ADE05854.1"/>
    </source>
</evidence>
<protein>
    <recommendedName>
        <fullName evidence="12">ATP synthase complex subunit 8</fullName>
    </recommendedName>
</protein>
<evidence type="ECO:0000256" key="11">
    <source>
        <dbReference type="ARBA" id="ARBA00023136"/>
    </source>
</evidence>
<evidence type="ECO:0000256" key="3">
    <source>
        <dbReference type="ARBA" id="ARBA00011291"/>
    </source>
</evidence>
<comment type="subunit">
    <text evidence="3">F-type ATPases have 2 components, CF(1) - the catalytic core - and CF(0) - the membrane proton channel.</text>
</comment>
<evidence type="ECO:0000256" key="4">
    <source>
        <dbReference type="ARBA" id="ARBA00022448"/>
    </source>
</evidence>
<proteinExistence type="inferred from homology"/>
<dbReference type="GO" id="GO:0015986">
    <property type="term" value="P:proton motive force-driven ATP synthesis"/>
    <property type="evidence" value="ECO:0007669"/>
    <property type="project" value="InterPro"/>
</dbReference>
<organism evidence="14">
    <name type="scientific">Paegniodes cupulatus</name>
    <dbReference type="NCBI Taxonomy" id="747259"/>
    <lineage>
        <taxon>Eukaryota</taxon>
        <taxon>Metazoa</taxon>
        <taxon>Ecdysozoa</taxon>
        <taxon>Arthropoda</taxon>
        <taxon>Hexapoda</taxon>
        <taxon>Insecta</taxon>
        <taxon>Pterygota</taxon>
        <taxon>Palaeoptera</taxon>
        <taxon>Ephemeroptera</taxon>
        <taxon>Setisura</taxon>
        <taxon>Heptageniidae</taxon>
        <taxon>Paegniodes</taxon>
    </lineage>
</organism>
<dbReference type="GO" id="GO:0031966">
    <property type="term" value="C:mitochondrial membrane"/>
    <property type="evidence" value="ECO:0007669"/>
    <property type="project" value="UniProtKB-SubCell"/>
</dbReference>
<keyword evidence="6 12" id="KW-0812">Transmembrane</keyword>